<dbReference type="Proteomes" id="UP000238701">
    <property type="component" value="Unassembled WGS sequence"/>
</dbReference>
<name>A0A2U3K5V9_9BACT</name>
<protein>
    <submittedName>
        <fullName evidence="1">Uncharacterized protein</fullName>
    </submittedName>
</protein>
<gene>
    <name evidence="1" type="ORF">SBA1_1370010</name>
</gene>
<sequence length="63" mass="6680">MAQRFSAAIRDILSVPASAAEVPLGLKPVFSSTFAAGLEGLRHPKSSATWEFFSACKALQTDP</sequence>
<dbReference type="AlphaFoldDB" id="A0A2U3K5V9"/>
<organism evidence="1 2">
    <name type="scientific">Candidatus Sulfotelmatobacter kueseliae</name>
    <dbReference type="NCBI Taxonomy" id="2042962"/>
    <lineage>
        <taxon>Bacteria</taxon>
        <taxon>Pseudomonadati</taxon>
        <taxon>Acidobacteriota</taxon>
        <taxon>Terriglobia</taxon>
        <taxon>Terriglobales</taxon>
        <taxon>Candidatus Korobacteraceae</taxon>
        <taxon>Candidatus Sulfotelmatobacter</taxon>
    </lineage>
</organism>
<evidence type="ECO:0000313" key="2">
    <source>
        <dbReference type="Proteomes" id="UP000238701"/>
    </source>
</evidence>
<proteinExistence type="predicted"/>
<dbReference type="EMBL" id="OMOD01000043">
    <property type="protein sequence ID" value="SPF35055.1"/>
    <property type="molecule type" value="Genomic_DNA"/>
</dbReference>
<reference evidence="2" key="1">
    <citation type="submission" date="2018-02" db="EMBL/GenBank/DDBJ databases">
        <authorList>
            <person name="Hausmann B."/>
        </authorList>
    </citation>
    <scope>NUCLEOTIDE SEQUENCE [LARGE SCALE GENOMIC DNA]</scope>
    <source>
        <strain evidence="2">Peat soil MAG SbA1</strain>
    </source>
</reference>
<evidence type="ECO:0000313" key="1">
    <source>
        <dbReference type="EMBL" id="SPF35055.1"/>
    </source>
</evidence>
<accession>A0A2U3K5V9</accession>